<evidence type="ECO:0000313" key="1">
    <source>
        <dbReference type="EMBL" id="KKN66712.1"/>
    </source>
</evidence>
<gene>
    <name evidence="1" type="ORF">LCGC14_0468980</name>
</gene>
<sequence>MPVVDDSDQVLPLLSVGDAIDTPEGPGVLVDVQFNTAQYDGKWQLEPPSLVVELDDGQTIHTCLCVITLPGTTKGTRLIHQEFNRLWPPRTEGVPEGADMLIPEGEEDAVREGNETIERKANMRRYAEDQESGYQGWKNYETWNAALWINNDEGMYDYLQEELGRLREDEEDHDEIVYALAQLMEDHFETMYDDNAAGLVGPLADLLRAAMSEIDWREISQSFLEE</sequence>
<name>A0A0F9SVN4_9ZZZZ</name>
<proteinExistence type="predicted"/>
<dbReference type="InterPro" id="IPR055673">
    <property type="entry name" value="DUF7249"/>
</dbReference>
<comment type="caution">
    <text evidence="1">The sequence shown here is derived from an EMBL/GenBank/DDBJ whole genome shotgun (WGS) entry which is preliminary data.</text>
</comment>
<reference evidence="1" key="1">
    <citation type="journal article" date="2015" name="Nature">
        <title>Complex archaea that bridge the gap between prokaryotes and eukaryotes.</title>
        <authorList>
            <person name="Spang A."/>
            <person name="Saw J.H."/>
            <person name="Jorgensen S.L."/>
            <person name="Zaremba-Niedzwiedzka K."/>
            <person name="Martijn J."/>
            <person name="Lind A.E."/>
            <person name="van Eijk R."/>
            <person name="Schleper C."/>
            <person name="Guy L."/>
            <person name="Ettema T.J."/>
        </authorList>
    </citation>
    <scope>NUCLEOTIDE SEQUENCE</scope>
</reference>
<protein>
    <submittedName>
        <fullName evidence="1">Uncharacterized protein</fullName>
    </submittedName>
</protein>
<dbReference type="Pfam" id="PF23907">
    <property type="entry name" value="DUF7249"/>
    <property type="match status" value="1"/>
</dbReference>
<dbReference type="EMBL" id="LAZR01000493">
    <property type="protein sequence ID" value="KKN66712.1"/>
    <property type="molecule type" value="Genomic_DNA"/>
</dbReference>
<dbReference type="AlphaFoldDB" id="A0A0F9SVN4"/>
<accession>A0A0F9SVN4</accession>
<organism evidence="1">
    <name type="scientific">marine sediment metagenome</name>
    <dbReference type="NCBI Taxonomy" id="412755"/>
    <lineage>
        <taxon>unclassified sequences</taxon>
        <taxon>metagenomes</taxon>
        <taxon>ecological metagenomes</taxon>
    </lineage>
</organism>